<organism evidence="2">
    <name type="scientific">hydrocarbon metagenome</name>
    <dbReference type="NCBI Taxonomy" id="938273"/>
    <lineage>
        <taxon>unclassified sequences</taxon>
        <taxon>metagenomes</taxon>
        <taxon>ecological metagenomes</taxon>
    </lineage>
</organism>
<comment type="caution">
    <text evidence="2">The sequence shown here is derived from an EMBL/GenBank/DDBJ whole genome shotgun (WGS) entry which is preliminary data.</text>
</comment>
<accession>A0A0W8F540</accession>
<dbReference type="Gene3D" id="3.40.30.10">
    <property type="entry name" value="Glutaredoxin"/>
    <property type="match status" value="1"/>
</dbReference>
<dbReference type="InterPro" id="IPR036249">
    <property type="entry name" value="Thioredoxin-like_sf"/>
</dbReference>
<dbReference type="EMBL" id="LNQE01001523">
    <property type="protein sequence ID" value="KUG15854.1"/>
    <property type="molecule type" value="Genomic_DNA"/>
</dbReference>
<gene>
    <name evidence="2" type="ORF">ASZ90_014486</name>
</gene>
<reference evidence="2" key="1">
    <citation type="journal article" date="2015" name="Proc. Natl. Acad. Sci. U.S.A.">
        <title>Networks of energetic and metabolic interactions define dynamics in microbial communities.</title>
        <authorList>
            <person name="Embree M."/>
            <person name="Liu J.K."/>
            <person name="Al-Bassam M.M."/>
            <person name="Zengler K."/>
        </authorList>
    </citation>
    <scope>NUCLEOTIDE SEQUENCE</scope>
</reference>
<proteinExistence type="predicted"/>
<dbReference type="InterPro" id="IPR013766">
    <property type="entry name" value="Thioredoxin_domain"/>
</dbReference>
<dbReference type="AlphaFoldDB" id="A0A0W8F540"/>
<protein>
    <submittedName>
        <fullName evidence="2">Thioredoxin</fullName>
    </submittedName>
</protein>
<feature type="domain" description="Thioredoxin" evidence="1">
    <location>
        <begin position="13"/>
        <end position="91"/>
    </location>
</feature>
<dbReference type="CDD" id="cd02947">
    <property type="entry name" value="TRX_family"/>
    <property type="match status" value="1"/>
</dbReference>
<sequence length="94" mass="11052">MPCNLFFLYMLQVLSFFQEGCMACMEQEPITREVAAAHDLPVESINPLKEKQYIDQYKLRVTPTILILKDGNVVERFEGVVHREQMEEAVRRYL</sequence>
<evidence type="ECO:0000313" key="2">
    <source>
        <dbReference type="EMBL" id="KUG15854.1"/>
    </source>
</evidence>
<dbReference type="Pfam" id="PF00085">
    <property type="entry name" value="Thioredoxin"/>
    <property type="match status" value="1"/>
</dbReference>
<evidence type="ECO:0000259" key="1">
    <source>
        <dbReference type="Pfam" id="PF00085"/>
    </source>
</evidence>
<dbReference type="SUPFAM" id="SSF52833">
    <property type="entry name" value="Thioredoxin-like"/>
    <property type="match status" value="1"/>
</dbReference>
<name>A0A0W8F540_9ZZZZ</name>